<dbReference type="RefSeq" id="WP_013172813.1">
    <property type="nucleotide sequence ID" value="NC_014219.1"/>
</dbReference>
<evidence type="ECO:0000256" key="1">
    <source>
        <dbReference type="ARBA" id="ARBA00023239"/>
    </source>
</evidence>
<dbReference type="CDD" id="cd01292">
    <property type="entry name" value="metallo-dependent_hydrolases"/>
    <property type="match status" value="1"/>
</dbReference>
<proteinExistence type="predicted"/>
<gene>
    <name evidence="3" type="ordered locus">Bsel_1887</name>
</gene>
<sequence length="289" mass="32558">MAVIDAHVHLSTISAFAKTARQASHVQYSYSGLMDEMDRSGVDLAIAMGVREMEGGEGFPDRSPNSPMGLDLIPSVQKGQRVAECPGINPFRVGRKEIPALERALLEPQTVGIKIYLGYYPYYAFDDVYAPVYDLAASFDLPVVFHTGDTFSTRGLLKYAHPLTIDEVAVKYPKNRFVMAHFGDPWMLDAAEVLYKNPNVYADLSGLMVGDRYELKRIRETPHFFDHFKHALAFCDRPDKLMFGTDWPLTPIAPYIDFIDHYIPGTAKDEIFGGTALQVFSKLRYLMTR</sequence>
<dbReference type="KEGG" id="bse:Bsel_1887"/>
<keyword evidence="4" id="KW-1185">Reference proteome</keyword>
<evidence type="ECO:0000313" key="3">
    <source>
        <dbReference type="EMBL" id="ADH99391.1"/>
    </source>
</evidence>
<dbReference type="SUPFAM" id="SSF51556">
    <property type="entry name" value="Metallo-dependent hydrolases"/>
    <property type="match status" value="1"/>
</dbReference>
<dbReference type="AlphaFoldDB" id="D6XUA5"/>
<dbReference type="GO" id="GO:0016831">
    <property type="term" value="F:carboxy-lyase activity"/>
    <property type="evidence" value="ECO:0007669"/>
    <property type="project" value="InterPro"/>
</dbReference>
<dbReference type="eggNOG" id="COG2159">
    <property type="taxonomic scope" value="Bacteria"/>
</dbReference>
<evidence type="ECO:0000259" key="2">
    <source>
        <dbReference type="Pfam" id="PF04909"/>
    </source>
</evidence>
<name>D6XUA5_BACIE</name>
<dbReference type="STRING" id="439292.Bsel_1887"/>
<dbReference type="OrthoDB" id="9771932at2"/>
<dbReference type="EMBL" id="CP001791">
    <property type="protein sequence ID" value="ADH99391.1"/>
    <property type="molecule type" value="Genomic_DNA"/>
</dbReference>
<dbReference type="PANTHER" id="PTHR21240:SF19">
    <property type="entry name" value="CATALYTIC_ HYDROLASE"/>
    <property type="match status" value="1"/>
</dbReference>
<keyword evidence="1" id="KW-0456">Lyase</keyword>
<dbReference type="GO" id="GO:0016787">
    <property type="term" value="F:hydrolase activity"/>
    <property type="evidence" value="ECO:0007669"/>
    <property type="project" value="UniProtKB-KW"/>
</dbReference>
<dbReference type="InterPro" id="IPR032465">
    <property type="entry name" value="ACMSD"/>
</dbReference>
<dbReference type="Proteomes" id="UP000000271">
    <property type="component" value="Chromosome"/>
</dbReference>
<reference evidence="3" key="1">
    <citation type="submission" date="2009-10" db="EMBL/GenBank/DDBJ databases">
        <title>Complete sequence of Bacillus selenitireducens MLS10.</title>
        <authorList>
            <consortium name="US DOE Joint Genome Institute"/>
            <person name="Lucas S."/>
            <person name="Copeland A."/>
            <person name="Lapidus A."/>
            <person name="Glavina del Rio T."/>
            <person name="Dalin E."/>
            <person name="Tice H."/>
            <person name="Bruce D."/>
            <person name="Goodwin L."/>
            <person name="Pitluck S."/>
            <person name="Sims D."/>
            <person name="Brettin T."/>
            <person name="Detter J.C."/>
            <person name="Han C."/>
            <person name="Larimer F."/>
            <person name="Land M."/>
            <person name="Hauser L."/>
            <person name="Kyrpides N."/>
            <person name="Ovchinnikova G."/>
            <person name="Stolz J."/>
        </authorList>
    </citation>
    <scope>NUCLEOTIDE SEQUENCE [LARGE SCALE GENOMIC DNA]</scope>
    <source>
        <strain evidence="3">MLS10</strain>
    </source>
</reference>
<dbReference type="PANTHER" id="PTHR21240">
    <property type="entry name" value="2-AMINO-3-CARBOXYLMUCONATE-6-SEMIALDEHYDE DECARBOXYLASE"/>
    <property type="match status" value="1"/>
</dbReference>
<dbReference type="HOGENOM" id="CLU_044590_5_0_9"/>
<dbReference type="InterPro" id="IPR032466">
    <property type="entry name" value="Metal_Hydrolase"/>
</dbReference>
<dbReference type="InterPro" id="IPR006680">
    <property type="entry name" value="Amidohydro-rel"/>
</dbReference>
<accession>D6XUA5</accession>
<dbReference type="Gene3D" id="3.20.20.140">
    <property type="entry name" value="Metal-dependent hydrolases"/>
    <property type="match status" value="1"/>
</dbReference>
<evidence type="ECO:0000313" key="4">
    <source>
        <dbReference type="Proteomes" id="UP000000271"/>
    </source>
</evidence>
<feature type="domain" description="Amidohydrolase-related" evidence="2">
    <location>
        <begin position="96"/>
        <end position="280"/>
    </location>
</feature>
<organism evidence="3 4">
    <name type="scientific">Bacillus selenitireducens (strain ATCC 700615 / DSM 15326 / MLS10)</name>
    <dbReference type="NCBI Taxonomy" id="439292"/>
    <lineage>
        <taxon>Bacteria</taxon>
        <taxon>Bacillati</taxon>
        <taxon>Bacillota</taxon>
        <taxon>Bacilli</taxon>
        <taxon>Bacillales</taxon>
        <taxon>Bacillaceae</taxon>
        <taxon>Salisediminibacterium</taxon>
    </lineage>
</organism>
<protein>
    <submittedName>
        <fullName evidence="3">Amidohydrolase 2</fullName>
    </submittedName>
</protein>
<dbReference type="Pfam" id="PF04909">
    <property type="entry name" value="Amidohydro_2"/>
    <property type="match status" value="1"/>
</dbReference>